<gene>
    <name evidence="1" type="ORF">BD311DRAFT_707095</name>
</gene>
<protein>
    <submittedName>
        <fullName evidence="1">Uncharacterized protein</fullName>
    </submittedName>
</protein>
<reference evidence="1" key="1">
    <citation type="submission" date="2019-01" db="EMBL/GenBank/DDBJ databases">
        <title>Draft genome sequences of three monokaryotic isolates of the white-rot basidiomycete fungus Dichomitus squalens.</title>
        <authorList>
            <consortium name="DOE Joint Genome Institute"/>
            <person name="Lopez S.C."/>
            <person name="Andreopoulos B."/>
            <person name="Pangilinan J."/>
            <person name="Lipzen A."/>
            <person name="Riley R."/>
            <person name="Ahrendt S."/>
            <person name="Ng V."/>
            <person name="Barry K."/>
            <person name="Daum C."/>
            <person name="Grigoriev I.V."/>
            <person name="Hilden K.S."/>
            <person name="Makela M.R."/>
            <person name="de Vries R.P."/>
        </authorList>
    </citation>
    <scope>NUCLEOTIDE SEQUENCE [LARGE SCALE GENOMIC DNA]</scope>
    <source>
        <strain evidence="1">OM18370.1</strain>
    </source>
</reference>
<proteinExistence type="predicted"/>
<organism evidence="1">
    <name type="scientific">Dichomitus squalens</name>
    <dbReference type="NCBI Taxonomy" id="114155"/>
    <lineage>
        <taxon>Eukaryota</taxon>
        <taxon>Fungi</taxon>
        <taxon>Dikarya</taxon>
        <taxon>Basidiomycota</taxon>
        <taxon>Agaricomycotina</taxon>
        <taxon>Agaricomycetes</taxon>
        <taxon>Polyporales</taxon>
        <taxon>Polyporaceae</taxon>
        <taxon>Dichomitus</taxon>
    </lineage>
</organism>
<accession>A0A4Q9M6D2</accession>
<name>A0A4Q9M6D2_9APHY</name>
<sequence length="490" mass="54855">MISAEANQFSAIHQVKPLCCRTSRNTYEHQVGAAGRDPYWIPIMEAQSFSQNSPIHIDIDVQFAILEHLDESHTKDTIASCAMLNHEWLSVFRPALFRSITVKPHADKRLSSFIDFLLSHPDVAAYIQELVLSGEAAQSLTDRYITVREYQAVMATLSHLRKLRLVSLVIGNQFLSATPHPEMEALPHGPVRPLQSLHIDDCDSIGSSESPTWTHDPRPLLDILCASLSINNLTIDNTCGSNLYDKQSTHHILSALIEPQHRPQSPTVHTLVLNSIRPATAAILHAYLAYTGSLEGPLTTLRVGRFGSSKSFPLFYFPMLWDTRAHLTELHLCAADVTCDLTPGLYQRTIDHFASLVALQTLVFWVCSSFGRPGSQLTMCTPLLKPPNLRTLSFKLDPGDALAIEFLSRMARLPSPQASLLWGELDEALHGIKTLRAAEFAFYNKGQHTPAAGEDHFEPFRRTFERCFPMTLERGILRVRHMPGQSYGEY</sequence>
<dbReference type="AlphaFoldDB" id="A0A4Q9M6D2"/>
<dbReference type="OrthoDB" id="2739065at2759"/>
<evidence type="ECO:0000313" key="1">
    <source>
        <dbReference type="EMBL" id="TBU21372.1"/>
    </source>
</evidence>
<dbReference type="EMBL" id="ML143618">
    <property type="protein sequence ID" value="TBU21372.1"/>
    <property type="molecule type" value="Genomic_DNA"/>
</dbReference>
<dbReference type="Proteomes" id="UP000292957">
    <property type="component" value="Unassembled WGS sequence"/>
</dbReference>